<dbReference type="Gene3D" id="1.20.1560.10">
    <property type="entry name" value="ABC transporter type 1, transmembrane domain"/>
    <property type="match status" value="1"/>
</dbReference>
<gene>
    <name evidence="11" type="ORF">GCM10022212_13100</name>
</gene>
<keyword evidence="3 8" id="KW-0812">Transmembrane</keyword>
<dbReference type="PANTHER" id="PTHR24221:SF248">
    <property type="entry name" value="ABC TRANSPORTER TRANSMEMBRANE REGION"/>
    <property type="match status" value="1"/>
</dbReference>
<accession>A0ABP7SZP9</accession>
<dbReference type="InterPro" id="IPR011527">
    <property type="entry name" value="ABC1_TM_dom"/>
</dbReference>
<evidence type="ECO:0000256" key="1">
    <source>
        <dbReference type="ARBA" id="ARBA00004651"/>
    </source>
</evidence>
<evidence type="ECO:0000313" key="12">
    <source>
        <dbReference type="Proteomes" id="UP001501353"/>
    </source>
</evidence>
<feature type="transmembrane region" description="Helical" evidence="8">
    <location>
        <begin position="64"/>
        <end position="81"/>
    </location>
</feature>
<evidence type="ECO:0000256" key="8">
    <source>
        <dbReference type="SAM" id="Phobius"/>
    </source>
</evidence>
<dbReference type="SMART" id="SM00382">
    <property type="entry name" value="AAA"/>
    <property type="match status" value="1"/>
</dbReference>
<dbReference type="InterPro" id="IPR039421">
    <property type="entry name" value="Type_1_exporter"/>
</dbReference>
<dbReference type="InterPro" id="IPR036640">
    <property type="entry name" value="ABC1_TM_sf"/>
</dbReference>
<comment type="caution">
    <text evidence="11">The sequence shown here is derived from an EMBL/GenBank/DDBJ whole genome shotgun (WGS) entry which is preliminary data.</text>
</comment>
<feature type="transmembrane region" description="Helical" evidence="8">
    <location>
        <begin position="164"/>
        <end position="182"/>
    </location>
</feature>
<proteinExistence type="predicted"/>
<dbReference type="InterPro" id="IPR003439">
    <property type="entry name" value="ABC_transporter-like_ATP-bd"/>
</dbReference>
<dbReference type="InterPro" id="IPR027417">
    <property type="entry name" value="P-loop_NTPase"/>
</dbReference>
<feature type="transmembrane region" description="Helical" evidence="8">
    <location>
        <begin position="251"/>
        <end position="271"/>
    </location>
</feature>
<dbReference type="SUPFAM" id="SSF52540">
    <property type="entry name" value="P-loop containing nucleoside triphosphate hydrolases"/>
    <property type="match status" value="1"/>
</dbReference>
<reference evidence="12" key="1">
    <citation type="journal article" date="2019" name="Int. J. Syst. Evol. Microbiol.">
        <title>The Global Catalogue of Microorganisms (GCM) 10K type strain sequencing project: providing services to taxonomists for standard genome sequencing and annotation.</title>
        <authorList>
            <consortium name="The Broad Institute Genomics Platform"/>
            <consortium name="The Broad Institute Genome Sequencing Center for Infectious Disease"/>
            <person name="Wu L."/>
            <person name="Ma J."/>
        </authorList>
    </citation>
    <scope>NUCLEOTIDE SEQUENCE [LARGE SCALE GENOMIC DNA]</scope>
    <source>
        <strain evidence="12">JCM 16673</strain>
    </source>
</reference>
<evidence type="ECO:0000259" key="10">
    <source>
        <dbReference type="PROSITE" id="PS50929"/>
    </source>
</evidence>
<dbReference type="Pfam" id="PF00664">
    <property type="entry name" value="ABC_membrane"/>
    <property type="match status" value="1"/>
</dbReference>
<dbReference type="Pfam" id="PF00005">
    <property type="entry name" value="ABC_tran"/>
    <property type="match status" value="1"/>
</dbReference>
<dbReference type="InterPro" id="IPR017871">
    <property type="entry name" value="ABC_transporter-like_CS"/>
</dbReference>
<dbReference type="EMBL" id="BAAAZE010000007">
    <property type="protein sequence ID" value="GAA4018574.1"/>
    <property type="molecule type" value="Genomic_DNA"/>
</dbReference>
<dbReference type="PANTHER" id="PTHR24221">
    <property type="entry name" value="ATP-BINDING CASSETTE SUB-FAMILY B"/>
    <property type="match status" value="1"/>
</dbReference>
<evidence type="ECO:0000313" key="11">
    <source>
        <dbReference type="EMBL" id="GAA4018574.1"/>
    </source>
</evidence>
<name>A0ABP7SZP9_9BURK</name>
<evidence type="ECO:0000256" key="3">
    <source>
        <dbReference type="ARBA" id="ARBA00022692"/>
    </source>
</evidence>
<keyword evidence="4" id="KW-0547">Nucleotide-binding</keyword>
<keyword evidence="6 8" id="KW-1133">Transmembrane helix</keyword>
<dbReference type="Proteomes" id="UP001501353">
    <property type="component" value="Unassembled WGS sequence"/>
</dbReference>
<dbReference type="PROSITE" id="PS50893">
    <property type="entry name" value="ABC_TRANSPORTER_2"/>
    <property type="match status" value="1"/>
</dbReference>
<keyword evidence="5" id="KW-0067">ATP-binding</keyword>
<dbReference type="PROSITE" id="PS50929">
    <property type="entry name" value="ABC_TM1F"/>
    <property type="match status" value="1"/>
</dbReference>
<dbReference type="RefSeq" id="WP_344762472.1">
    <property type="nucleotide sequence ID" value="NZ_BAAAZE010000007.1"/>
</dbReference>
<comment type="subcellular location">
    <subcellularLocation>
        <location evidence="1">Cell membrane</location>
        <topology evidence="1">Multi-pass membrane protein</topology>
    </subcellularLocation>
</comment>
<dbReference type="SUPFAM" id="SSF90123">
    <property type="entry name" value="ABC transporter transmembrane region"/>
    <property type="match status" value="1"/>
</dbReference>
<keyword evidence="2" id="KW-1003">Cell membrane</keyword>
<keyword evidence="12" id="KW-1185">Reference proteome</keyword>
<protein>
    <submittedName>
        <fullName evidence="11">Uncharacterized protein</fullName>
    </submittedName>
</protein>
<feature type="transmembrane region" description="Helical" evidence="8">
    <location>
        <begin position="30"/>
        <end position="52"/>
    </location>
</feature>
<evidence type="ECO:0000259" key="9">
    <source>
        <dbReference type="PROSITE" id="PS50893"/>
    </source>
</evidence>
<evidence type="ECO:0000256" key="7">
    <source>
        <dbReference type="ARBA" id="ARBA00023136"/>
    </source>
</evidence>
<dbReference type="PROSITE" id="PS00211">
    <property type="entry name" value="ABC_TRANSPORTER_1"/>
    <property type="match status" value="1"/>
</dbReference>
<dbReference type="Gene3D" id="3.40.50.300">
    <property type="entry name" value="P-loop containing nucleotide triphosphate hydrolases"/>
    <property type="match status" value="1"/>
</dbReference>
<organism evidence="11 12">
    <name type="scientific">Actimicrobium antarcticum</name>
    <dbReference type="NCBI Taxonomy" id="1051899"/>
    <lineage>
        <taxon>Bacteria</taxon>
        <taxon>Pseudomonadati</taxon>
        <taxon>Pseudomonadota</taxon>
        <taxon>Betaproteobacteria</taxon>
        <taxon>Burkholderiales</taxon>
        <taxon>Oxalobacteraceae</taxon>
        <taxon>Actimicrobium</taxon>
    </lineage>
</organism>
<evidence type="ECO:0000256" key="2">
    <source>
        <dbReference type="ARBA" id="ARBA00022475"/>
    </source>
</evidence>
<evidence type="ECO:0000256" key="6">
    <source>
        <dbReference type="ARBA" id="ARBA00022989"/>
    </source>
</evidence>
<evidence type="ECO:0000256" key="5">
    <source>
        <dbReference type="ARBA" id="ARBA00022840"/>
    </source>
</evidence>
<feature type="domain" description="ABC transmembrane type-1" evidence="10">
    <location>
        <begin position="30"/>
        <end position="307"/>
    </location>
</feature>
<evidence type="ECO:0000256" key="4">
    <source>
        <dbReference type="ARBA" id="ARBA00022741"/>
    </source>
</evidence>
<dbReference type="InterPro" id="IPR003593">
    <property type="entry name" value="AAA+_ATPase"/>
</dbReference>
<sequence length="577" mass="60685">MTKSSPVTTPAGAHPVRLFLRANRRAMVELLLASLLINAFVLAVPLFSMLVYDKAIGNEIHETLWALTIGVVLLLTLEMCLRIARTYMVEHAGTRWDVHLDERLLRGVLAAPLSKSLPVGDVLARYRELSSTRDVLSAQFLLPLADVPFAVLFALVLVLISGPLLLVPLCMAAGFFGLSYGLQRVARGYQKTANAAHSNKIGWLADVLLTRESLADPRAATVAQSGMRQPALQGARAASRGRLWTQLSQQVVPVGLSLTSVLTLVCGVFLIEAQALSVGGLISSSMLSARMVASLCGLVPVLSRWQEFKRALLALRSEIDMDAAPLEAGQGAETAGAFAAEGVRLDGVGFGYAERPILDGVTCALKAGELVAVVGASGAGKSTLLRLLSGQLPASAGRIVFAAHVIDSDAARRWLGAQVACKPQDPVFLGGQVRDVVAPGQPSMDDAAVVAALRGAGLGPVMDKGQLGLTSPVGTNGAGISGGQRQMLALARIVASDRQLLVLDEPTLGLDRSAQESLLRALAGLRDQGRCVVVATHTTELIQCADRVLVLDGGRIVADAPPGRLLDTSSSEARKRA</sequence>
<feature type="domain" description="ABC transporter" evidence="9">
    <location>
        <begin position="343"/>
        <end position="577"/>
    </location>
</feature>
<keyword evidence="7 8" id="KW-0472">Membrane</keyword>
<feature type="transmembrane region" description="Helical" evidence="8">
    <location>
        <begin position="135"/>
        <end position="158"/>
    </location>
</feature>